<evidence type="ECO:0000256" key="7">
    <source>
        <dbReference type="ARBA" id="ARBA00022692"/>
    </source>
</evidence>
<evidence type="ECO:0000256" key="11">
    <source>
        <dbReference type="ARBA" id="ARBA00022989"/>
    </source>
</evidence>
<keyword evidence="5" id="KW-0121">Carboxypeptidase</keyword>
<evidence type="ECO:0000259" key="17">
    <source>
        <dbReference type="Pfam" id="PF03717"/>
    </source>
</evidence>
<evidence type="ECO:0000313" key="19">
    <source>
        <dbReference type="Proteomes" id="UP000005824"/>
    </source>
</evidence>
<dbReference type="GO" id="GO:0008658">
    <property type="term" value="F:penicillin binding"/>
    <property type="evidence" value="ECO:0007669"/>
    <property type="project" value="InterPro"/>
</dbReference>
<evidence type="ECO:0000256" key="2">
    <source>
        <dbReference type="ARBA" id="ARBA00004236"/>
    </source>
</evidence>
<dbReference type="GO" id="GO:0009002">
    <property type="term" value="F:serine-type D-Ala-D-Ala carboxypeptidase activity"/>
    <property type="evidence" value="ECO:0007669"/>
    <property type="project" value="InterPro"/>
</dbReference>
<evidence type="ECO:0000256" key="10">
    <source>
        <dbReference type="ARBA" id="ARBA00022984"/>
    </source>
</evidence>
<protein>
    <submittedName>
        <fullName evidence="18">Peptidoglycan glycosyltransferase</fullName>
        <ecNumber evidence="18">2.4.1.129</ecNumber>
    </submittedName>
</protein>
<evidence type="ECO:0000256" key="14">
    <source>
        <dbReference type="SAM" id="MobiDB-lite"/>
    </source>
</evidence>
<dbReference type="SUPFAM" id="SSF56519">
    <property type="entry name" value="Penicillin binding protein dimerisation domain"/>
    <property type="match status" value="1"/>
</dbReference>
<dbReference type="EC" id="2.4.1.129" evidence="18"/>
<dbReference type="STRING" id="497964.CfE428DRAFT_4939"/>
<keyword evidence="15" id="KW-0732">Signal</keyword>
<dbReference type="GO" id="GO:0071972">
    <property type="term" value="F:peptidoglycan L,D-transpeptidase activity"/>
    <property type="evidence" value="ECO:0007669"/>
    <property type="project" value="TreeGrafter"/>
</dbReference>
<dbReference type="Gene3D" id="3.90.1310.10">
    <property type="entry name" value="Penicillin-binding protein 2a (Domain 2)"/>
    <property type="match status" value="1"/>
</dbReference>
<keyword evidence="6" id="KW-0645">Protease</keyword>
<keyword evidence="13" id="KW-0961">Cell wall biogenesis/degradation</keyword>
<feature type="signal peptide" evidence="15">
    <location>
        <begin position="1"/>
        <end position="20"/>
    </location>
</feature>
<proteinExistence type="predicted"/>
<feature type="compositionally biased region" description="Basic and acidic residues" evidence="14">
    <location>
        <begin position="635"/>
        <end position="652"/>
    </location>
</feature>
<accession>B4D7M4</accession>
<feature type="domain" description="Penicillin-binding protein dimerisation" evidence="17">
    <location>
        <begin position="67"/>
        <end position="244"/>
    </location>
</feature>
<evidence type="ECO:0000256" key="3">
    <source>
        <dbReference type="ARBA" id="ARBA00022475"/>
    </source>
</evidence>
<reference evidence="18 19" key="1">
    <citation type="journal article" date="2011" name="J. Bacteriol.">
        <title>Genome sequence of Chthoniobacter flavus Ellin428, an aerobic heterotrophic soil bacterium.</title>
        <authorList>
            <person name="Kant R."/>
            <person name="van Passel M.W."/>
            <person name="Palva A."/>
            <person name="Lucas S."/>
            <person name="Lapidus A."/>
            <person name="Glavina Del Rio T."/>
            <person name="Dalin E."/>
            <person name="Tice H."/>
            <person name="Bruce D."/>
            <person name="Goodwin L."/>
            <person name="Pitluck S."/>
            <person name="Larimer F.W."/>
            <person name="Land M.L."/>
            <person name="Hauser L."/>
            <person name="Sangwan P."/>
            <person name="de Vos W.M."/>
            <person name="Janssen P.H."/>
            <person name="Smidt H."/>
        </authorList>
    </citation>
    <scope>NUCLEOTIDE SEQUENCE [LARGE SCALE GENOMIC DNA]</scope>
    <source>
        <strain evidence="18 19">Ellin428</strain>
    </source>
</reference>
<dbReference type="InterPro" id="IPR005311">
    <property type="entry name" value="PBP_dimer"/>
</dbReference>
<dbReference type="Pfam" id="PF00905">
    <property type="entry name" value="Transpeptidase"/>
    <property type="match status" value="1"/>
</dbReference>
<dbReference type="InterPro" id="IPR001460">
    <property type="entry name" value="PCN-bd_Tpept"/>
</dbReference>
<evidence type="ECO:0000256" key="9">
    <source>
        <dbReference type="ARBA" id="ARBA00022960"/>
    </source>
</evidence>
<dbReference type="Gene3D" id="3.40.710.10">
    <property type="entry name" value="DD-peptidase/beta-lactamase superfamily"/>
    <property type="match status" value="1"/>
</dbReference>
<keyword evidence="7" id="KW-0812">Transmembrane</keyword>
<dbReference type="GO" id="GO:0016757">
    <property type="term" value="F:glycosyltransferase activity"/>
    <property type="evidence" value="ECO:0007669"/>
    <property type="project" value="UniProtKB-KW"/>
</dbReference>
<comment type="subcellular location">
    <subcellularLocation>
        <location evidence="2">Cell membrane</location>
    </subcellularLocation>
    <subcellularLocation>
        <location evidence="1">Membrane</location>
        <topology evidence="1">Single-pass membrane protein</topology>
    </subcellularLocation>
</comment>
<evidence type="ECO:0000256" key="5">
    <source>
        <dbReference type="ARBA" id="ARBA00022645"/>
    </source>
</evidence>
<keyword evidence="9" id="KW-0133">Cell shape</keyword>
<dbReference type="GO" id="GO:0005886">
    <property type="term" value="C:plasma membrane"/>
    <property type="evidence" value="ECO:0007669"/>
    <property type="project" value="UniProtKB-SubCell"/>
</dbReference>
<dbReference type="InterPro" id="IPR036138">
    <property type="entry name" value="PBP_dimer_sf"/>
</dbReference>
<keyword evidence="12" id="KW-0472">Membrane</keyword>
<dbReference type="Pfam" id="PF03717">
    <property type="entry name" value="PBP_dimer"/>
    <property type="match status" value="1"/>
</dbReference>
<evidence type="ECO:0000256" key="6">
    <source>
        <dbReference type="ARBA" id="ARBA00022670"/>
    </source>
</evidence>
<dbReference type="AlphaFoldDB" id="B4D7M4"/>
<dbReference type="InterPro" id="IPR012338">
    <property type="entry name" value="Beta-lactam/transpept-like"/>
</dbReference>
<organism evidence="18 19">
    <name type="scientific">Chthoniobacter flavus Ellin428</name>
    <dbReference type="NCBI Taxonomy" id="497964"/>
    <lineage>
        <taxon>Bacteria</taxon>
        <taxon>Pseudomonadati</taxon>
        <taxon>Verrucomicrobiota</taxon>
        <taxon>Spartobacteria</taxon>
        <taxon>Chthoniobacterales</taxon>
        <taxon>Chthoniobacteraceae</taxon>
        <taxon>Chthoniobacter</taxon>
    </lineage>
</organism>
<comment type="caution">
    <text evidence="18">The sequence shown here is derived from an EMBL/GenBank/DDBJ whole genome shotgun (WGS) entry which is preliminary data.</text>
</comment>
<evidence type="ECO:0000256" key="8">
    <source>
        <dbReference type="ARBA" id="ARBA00022801"/>
    </source>
</evidence>
<keyword evidence="18" id="KW-0808">Transferase</keyword>
<dbReference type="NCBIfam" id="TIGR03423">
    <property type="entry name" value="pbp2_mrdA"/>
    <property type="match status" value="1"/>
</dbReference>
<dbReference type="PANTHER" id="PTHR30627">
    <property type="entry name" value="PEPTIDOGLYCAN D,D-TRANSPEPTIDASE"/>
    <property type="match status" value="1"/>
</dbReference>
<keyword evidence="11" id="KW-1133">Transmembrane helix</keyword>
<dbReference type="eggNOG" id="COG0768">
    <property type="taxonomic scope" value="Bacteria"/>
</dbReference>
<dbReference type="FunCoup" id="B4D7M4">
    <property type="interactions" value="303"/>
</dbReference>
<evidence type="ECO:0000256" key="12">
    <source>
        <dbReference type="ARBA" id="ARBA00023136"/>
    </source>
</evidence>
<feature type="region of interest" description="Disordered" evidence="14">
    <location>
        <begin position="616"/>
        <end position="652"/>
    </location>
</feature>
<evidence type="ECO:0000256" key="4">
    <source>
        <dbReference type="ARBA" id="ARBA00022519"/>
    </source>
</evidence>
<evidence type="ECO:0000256" key="15">
    <source>
        <dbReference type="SAM" id="SignalP"/>
    </source>
</evidence>
<feature type="chain" id="PRO_5002803255" evidence="15">
    <location>
        <begin position="21"/>
        <end position="652"/>
    </location>
</feature>
<keyword evidence="4" id="KW-0997">Cell inner membrane</keyword>
<dbReference type="GO" id="GO:0009252">
    <property type="term" value="P:peptidoglycan biosynthetic process"/>
    <property type="evidence" value="ECO:0007669"/>
    <property type="project" value="UniProtKB-KW"/>
</dbReference>
<sequence length="652" mass="71677">MTRRSLFLFLTPLTLALASAQEPRPAVQAPVATGPLASVDHKAPVKPGGLTPTWDTQKQARTYVLNIPAPRGQIVDRNGDPLAQTRVSYNLAINFPTPLTFTDEQVMQYAAPQIMLARSITGRPISITQDLLLKHYKNRGVLPLVIAQDLKQDEIDRFNERKPKSLSLLPTYQRYYPNHGLAGHIVGYAGRTGRMPDGPIQNNEVLWPGAEGREGLEQTFDDQLQGKEGQYNITFDPTGRKASEQVVIPPQPGYNVVTTLDSNLQRLCEEALEKGAKRGAIVMVDPNNGDILAMASWPTIDPNWFIPNISAEAYKALQDDPQIPMIPRAFRSSYPPGSTFKIPVGIAALQDHIIETDTEFSCPPSIEIGHLTFRNWKKRDAGMLNFADALTQSCDTWFYQVGIKAGGVRMGEWALKLGFGARTGIPLASENEGRIPNDEFMKKVHGRKMLDGDLANFSIGQGDVLVTPLQMAQAMAIVGNGGTFYQTRLVKQVQSIDGKIVTAYGVRARSQIDFEPKILKEVKRGMVQVVSDANGTAGRASVPNVKVAGKTGTAQWGPKNKERTAAWFSGFAPADKPKYAFAVVYESDVSNAEVHGGTVAAPLIGKVLREVFKDEAKEKKAKKKKGEKAEEPEEMEVRRAEPVEPKQETPRD</sequence>
<keyword evidence="10" id="KW-0573">Peptidoglycan synthesis</keyword>
<dbReference type="GO" id="GO:0071555">
    <property type="term" value="P:cell wall organization"/>
    <property type="evidence" value="ECO:0007669"/>
    <property type="project" value="UniProtKB-KW"/>
</dbReference>
<evidence type="ECO:0000256" key="1">
    <source>
        <dbReference type="ARBA" id="ARBA00004167"/>
    </source>
</evidence>
<dbReference type="PANTHER" id="PTHR30627:SF2">
    <property type="entry name" value="PEPTIDOGLYCAN D,D-TRANSPEPTIDASE MRDA"/>
    <property type="match status" value="1"/>
</dbReference>
<feature type="domain" description="Penicillin-binding protein transpeptidase" evidence="16">
    <location>
        <begin position="279"/>
        <end position="608"/>
    </location>
</feature>
<keyword evidence="8" id="KW-0378">Hydrolase</keyword>
<evidence type="ECO:0000259" key="16">
    <source>
        <dbReference type="Pfam" id="PF00905"/>
    </source>
</evidence>
<dbReference type="Proteomes" id="UP000005824">
    <property type="component" value="Unassembled WGS sequence"/>
</dbReference>
<dbReference type="InParanoid" id="B4D7M4"/>
<dbReference type="GO" id="GO:0006508">
    <property type="term" value="P:proteolysis"/>
    <property type="evidence" value="ECO:0007669"/>
    <property type="project" value="UniProtKB-KW"/>
</dbReference>
<evidence type="ECO:0000256" key="13">
    <source>
        <dbReference type="ARBA" id="ARBA00023316"/>
    </source>
</evidence>
<dbReference type="SUPFAM" id="SSF56601">
    <property type="entry name" value="beta-lactamase/transpeptidase-like"/>
    <property type="match status" value="1"/>
</dbReference>
<dbReference type="InterPro" id="IPR017790">
    <property type="entry name" value="Penicillin-binding_protein_2"/>
</dbReference>
<keyword evidence="18" id="KW-0328">Glycosyltransferase</keyword>
<keyword evidence="19" id="KW-1185">Reference proteome</keyword>
<name>B4D7M4_9BACT</name>
<dbReference type="EMBL" id="ABVL01000018">
    <property type="protein sequence ID" value="EDY17641.1"/>
    <property type="molecule type" value="Genomic_DNA"/>
</dbReference>
<gene>
    <name evidence="18" type="ORF">CfE428DRAFT_4939</name>
</gene>
<dbReference type="GO" id="GO:0008360">
    <property type="term" value="P:regulation of cell shape"/>
    <property type="evidence" value="ECO:0007669"/>
    <property type="project" value="UniProtKB-KW"/>
</dbReference>
<keyword evidence="3" id="KW-1003">Cell membrane</keyword>
<evidence type="ECO:0000313" key="18">
    <source>
        <dbReference type="EMBL" id="EDY17641.1"/>
    </source>
</evidence>
<dbReference type="InterPro" id="IPR050515">
    <property type="entry name" value="Beta-lactam/transpept"/>
</dbReference>